<dbReference type="Proteomes" id="UP000232323">
    <property type="component" value="Unassembled WGS sequence"/>
</dbReference>
<dbReference type="PANTHER" id="PTHR10566">
    <property type="entry name" value="CHAPERONE-ACTIVITY OF BC1 COMPLEX CABC1 -RELATED"/>
    <property type="match status" value="1"/>
</dbReference>
<evidence type="ECO:0000259" key="3">
    <source>
        <dbReference type="PROSITE" id="PS50011"/>
    </source>
</evidence>
<dbReference type="CDD" id="cd05121">
    <property type="entry name" value="ABC1_ADCK3-like"/>
    <property type="match status" value="1"/>
</dbReference>
<evidence type="ECO:0000256" key="2">
    <source>
        <dbReference type="SAM" id="MobiDB-lite"/>
    </source>
</evidence>
<dbReference type="SUPFAM" id="SSF56112">
    <property type="entry name" value="Protein kinase-like (PK-like)"/>
    <property type="match status" value="1"/>
</dbReference>
<dbReference type="GO" id="GO:0004672">
    <property type="term" value="F:protein kinase activity"/>
    <property type="evidence" value="ECO:0007669"/>
    <property type="project" value="InterPro"/>
</dbReference>
<dbReference type="EMBL" id="BEGY01000099">
    <property type="protein sequence ID" value="GAX83432.1"/>
    <property type="molecule type" value="Genomic_DNA"/>
</dbReference>
<feature type="compositionally biased region" description="Low complexity" evidence="2">
    <location>
        <begin position="986"/>
        <end position="1006"/>
    </location>
</feature>
<dbReference type="Pfam" id="PF03109">
    <property type="entry name" value="ABC1"/>
    <property type="match status" value="1"/>
</dbReference>
<keyword evidence="5" id="KW-1185">Reference proteome</keyword>
<evidence type="ECO:0000256" key="1">
    <source>
        <dbReference type="ARBA" id="ARBA00009670"/>
    </source>
</evidence>
<comment type="similarity">
    <text evidence="1">Belongs to the protein kinase superfamily. ADCK protein kinase family.</text>
</comment>
<dbReference type="InterPro" id="IPR000719">
    <property type="entry name" value="Prot_kinase_dom"/>
</dbReference>
<organism evidence="4 5">
    <name type="scientific">Chlamydomonas eustigma</name>
    <dbReference type="NCBI Taxonomy" id="1157962"/>
    <lineage>
        <taxon>Eukaryota</taxon>
        <taxon>Viridiplantae</taxon>
        <taxon>Chlorophyta</taxon>
        <taxon>core chlorophytes</taxon>
        <taxon>Chlorophyceae</taxon>
        <taxon>CS clade</taxon>
        <taxon>Chlamydomonadales</taxon>
        <taxon>Chlamydomonadaceae</taxon>
        <taxon>Chlamydomonas</taxon>
    </lineage>
</organism>
<evidence type="ECO:0000313" key="5">
    <source>
        <dbReference type="Proteomes" id="UP000232323"/>
    </source>
</evidence>
<dbReference type="InterPro" id="IPR011009">
    <property type="entry name" value="Kinase-like_dom_sf"/>
</dbReference>
<accession>A0A250XKI0</accession>
<feature type="domain" description="Protein kinase" evidence="3">
    <location>
        <begin position="416"/>
        <end position="749"/>
    </location>
</feature>
<dbReference type="InterPro" id="IPR050154">
    <property type="entry name" value="UbiB_kinase"/>
</dbReference>
<dbReference type="Gene3D" id="1.10.510.10">
    <property type="entry name" value="Transferase(Phosphotransferase) domain 1"/>
    <property type="match status" value="1"/>
</dbReference>
<dbReference type="PANTHER" id="PTHR10566:SF118">
    <property type="entry name" value="PROTEIN KINASE DOMAIN-CONTAINING PROTEIN"/>
    <property type="match status" value="1"/>
</dbReference>
<dbReference type="AlphaFoldDB" id="A0A250XKI0"/>
<proteinExistence type="inferred from homology"/>
<dbReference type="GO" id="GO:0005524">
    <property type="term" value="F:ATP binding"/>
    <property type="evidence" value="ECO:0007669"/>
    <property type="project" value="InterPro"/>
</dbReference>
<dbReference type="InterPro" id="IPR004147">
    <property type="entry name" value="ABC1_dom"/>
</dbReference>
<gene>
    <name evidence="4" type="ORF">CEUSTIGMA_g10857.t1</name>
</gene>
<name>A0A250XKI0_9CHLO</name>
<dbReference type="OrthoDB" id="427480at2759"/>
<reference evidence="4 5" key="1">
    <citation type="submission" date="2017-08" db="EMBL/GenBank/DDBJ databases">
        <title>Acidophilic green algal genome provides insights into adaptation to an acidic environment.</title>
        <authorList>
            <person name="Hirooka S."/>
            <person name="Hirose Y."/>
            <person name="Kanesaki Y."/>
            <person name="Higuchi S."/>
            <person name="Fujiwara T."/>
            <person name="Onuma R."/>
            <person name="Era A."/>
            <person name="Ohbayashi R."/>
            <person name="Uzuka A."/>
            <person name="Nozaki H."/>
            <person name="Yoshikawa H."/>
            <person name="Miyagishima S.Y."/>
        </authorList>
    </citation>
    <scope>NUCLEOTIDE SEQUENCE [LARGE SCALE GENOMIC DNA]</scope>
    <source>
        <strain evidence="4 5">NIES-2499</strain>
    </source>
</reference>
<dbReference type="PROSITE" id="PS50011">
    <property type="entry name" value="PROTEIN_KINASE_DOM"/>
    <property type="match status" value="1"/>
</dbReference>
<comment type="caution">
    <text evidence="4">The sequence shown here is derived from an EMBL/GenBank/DDBJ whole genome shotgun (WGS) entry which is preliminary data.</text>
</comment>
<evidence type="ECO:0000313" key="4">
    <source>
        <dbReference type="EMBL" id="GAX83432.1"/>
    </source>
</evidence>
<protein>
    <recommendedName>
        <fullName evidence="3">Protein kinase domain-containing protein</fullName>
    </recommendedName>
</protein>
<sequence>MKLCCGREYSFALKDNRNVANIIQLRLNAPKKVHQNLRGPICLAIPDSSSTIDVVNSASELIVRASEGSINGQGSHVSHFMQALHHALDAGNLYSTNHNVSLESLSSIEPGSFLQEVTSALPAFSNGDIDAASQGMSIAASLPWAEAFTFLSAPQASGLEALATLASQRLLTLQSLDPASFQTMHQSMDQLLAGLRDLLDNEAGSQAHALTSALVLGVQQLVSIARMEEAAGGPYSVEAMAEAQTAFQNAAKNTPIELEGLVAITMGVIALVLACVPKGTDLQQKGASDDLPPARYDPEALAAYFSKRPIQVVVRASEVVSKLVGFLLSIFADAKTGRWESSMAARAKELRQIVESMGATSIKIAQSFSTRVDMLPQKYLDELSRLQDNVPTFSTVEARVVLEDGLGRSVDSVFEWLSEEPLAAASLGQVYRGKLKREFGGGEVAVKVQRPGILESAALDIFLLRRAAGLLSKIPGMSDQWALTLDDWALRFFQEMDYQLEAYNTMTFQKNMSSLQAIVVATVYPELTSNKVIVSEWIVGQKLSDCKPADIRALTGVFLNCYLIQLMETGLLHADPHPGNLMRTEDGKLVILDFGLMTEVNENQRIGLVEFIAHLTMEDWDALFMDLVTLGFMPADMDPEAAQHVKPLLKQVMGKILHGGGLGKAGLDFTSLYLSLQGVAMSYQLCIPPYFTNVLRAFGTLEGIALKVDPDYSIVHECMPYLSRRLLTDNNPRMRTALRQLLYGDGQRLDVERLQSLISSFSNFSTCTSSSSTSSRSSAYAFEERVKGSTRFAAGSEGPVLNETMREALKVVFAKDGSYAQELIVEELVAVIDAMSREALSEALRLVLGSATAVTALRSVEALGPLRAMLLPLPLPMEMLHSMEPAVALTKEDRQALNTLRAILDLMQPSLMQGIPSVATAGRNTLRAAGEMVPMLPDLLPGVQVTVELFIRQLVRRMAIRLAEDLEPGKFGGAVVAPFHGGGSGSRPFGAAAASAPTPAPGKGPSWSRQQH</sequence>
<feature type="region of interest" description="Disordered" evidence="2">
    <location>
        <begin position="986"/>
        <end position="1012"/>
    </location>
</feature>
<dbReference type="STRING" id="1157962.A0A250XKI0"/>